<proteinExistence type="predicted"/>
<dbReference type="EMBL" id="FOYZ01000003">
    <property type="protein sequence ID" value="SFR68975.1"/>
    <property type="molecule type" value="Genomic_DNA"/>
</dbReference>
<evidence type="ECO:0000313" key="1">
    <source>
        <dbReference type="EMBL" id="SFR68975.1"/>
    </source>
</evidence>
<dbReference type="RefSeq" id="WP_092559631.1">
    <property type="nucleotide sequence ID" value="NZ_FOYZ01000003.1"/>
</dbReference>
<evidence type="ECO:0000313" key="2">
    <source>
        <dbReference type="Proteomes" id="UP000199659"/>
    </source>
</evidence>
<dbReference type="AlphaFoldDB" id="A0A1I6IQF4"/>
<organism evidence="1 2">
    <name type="scientific">Anaeromicropila populeti</name>
    <dbReference type="NCBI Taxonomy" id="37658"/>
    <lineage>
        <taxon>Bacteria</taxon>
        <taxon>Bacillati</taxon>
        <taxon>Bacillota</taxon>
        <taxon>Clostridia</taxon>
        <taxon>Lachnospirales</taxon>
        <taxon>Lachnospiraceae</taxon>
        <taxon>Anaeromicropila</taxon>
    </lineage>
</organism>
<accession>A0A1I6IQF4</accession>
<reference evidence="1 2" key="1">
    <citation type="submission" date="2016-10" db="EMBL/GenBank/DDBJ databases">
        <authorList>
            <person name="de Groot N.N."/>
        </authorList>
    </citation>
    <scope>NUCLEOTIDE SEQUENCE [LARGE SCALE GENOMIC DNA]</scope>
    <source>
        <strain evidence="1 2">743A</strain>
    </source>
</reference>
<sequence>MSTNFQNNFSHLAPYDLSLEDKRTIYDNQPYKRDSDLMSLEKVTKFSGNVIKYYRFNYDKDAPYKVDTKDANFIKNQKKECNPEVCTPQQDFAEEAASSKDITDEQIESLMEDQN</sequence>
<dbReference type="OrthoDB" id="2084715at2"/>
<keyword evidence="2" id="KW-1185">Reference proteome</keyword>
<dbReference type="Proteomes" id="UP000199659">
    <property type="component" value="Unassembled WGS sequence"/>
</dbReference>
<gene>
    <name evidence="1" type="ORF">SAMN05661086_01037</name>
</gene>
<protein>
    <submittedName>
        <fullName evidence="1">Uncharacterized protein</fullName>
    </submittedName>
</protein>
<name>A0A1I6IQF4_9FIRM</name>